<dbReference type="KEGG" id="xyk:GT347_07595"/>
<dbReference type="PANTHER" id="PTHR28047">
    <property type="entry name" value="PROTEIN DCG1"/>
    <property type="match status" value="1"/>
</dbReference>
<reference evidence="2 3" key="1">
    <citation type="submission" date="2020-01" db="EMBL/GenBank/DDBJ databases">
        <title>Genome sequencing of strain KACC 21265.</title>
        <authorList>
            <person name="Heo J."/>
            <person name="Kim S.-J."/>
            <person name="Kim J.-S."/>
            <person name="Hong S.-B."/>
            <person name="Kwon S.-W."/>
        </authorList>
    </citation>
    <scope>NUCLEOTIDE SEQUENCE [LARGE SCALE GENOMIC DNA]</scope>
    <source>
        <strain evidence="2 3">KACC 21265</strain>
    </source>
</reference>
<accession>A0A857J4S5</accession>
<dbReference type="EMBL" id="CP047650">
    <property type="protein sequence ID" value="QHI97868.1"/>
    <property type="molecule type" value="Genomic_DNA"/>
</dbReference>
<name>A0A857J4S5_9BURK</name>
<gene>
    <name evidence="2" type="ORF">GT347_07595</name>
</gene>
<dbReference type="Gene3D" id="3.40.50.12500">
    <property type="match status" value="1"/>
</dbReference>
<sequence>MQRRLLVINPNTSESISELLQMHVSALAGPHVAVSTVTARLGAPYIANEAGYAVAGHAALDAWATALVPPAEAPHGVLIGCFGDPGLFALCECSPVPVTGLAEAAFVQAARHGRFAVVTGGAAWDPMLRRLAWGLGFGEQLAGIVTVAPSGAQLAEDPDGAQALLGRACQEAAALPDVSAVIVGGAGLAGMAALLQTGIATPLIDSVTAGTREILRALDAPDARAQHGVAGCDVRWSGVSAELRALGRV</sequence>
<comment type="similarity">
    <text evidence="1">Belongs to the HyuE racemase family.</text>
</comment>
<dbReference type="Pfam" id="PF01177">
    <property type="entry name" value="Asp_Glu_race"/>
    <property type="match status" value="1"/>
</dbReference>
<keyword evidence="3" id="KW-1185">Reference proteome</keyword>
<dbReference type="InterPro" id="IPR015942">
    <property type="entry name" value="Asp/Glu/hydantoin_racemase"/>
</dbReference>
<organism evidence="2 3">
    <name type="scientific">Xylophilus rhododendri</name>
    <dbReference type="NCBI Taxonomy" id="2697032"/>
    <lineage>
        <taxon>Bacteria</taxon>
        <taxon>Pseudomonadati</taxon>
        <taxon>Pseudomonadota</taxon>
        <taxon>Betaproteobacteria</taxon>
        <taxon>Burkholderiales</taxon>
        <taxon>Xylophilus</taxon>
    </lineage>
</organism>
<evidence type="ECO:0000313" key="3">
    <source>
        <dbReference type="Proteomes" id="UP000464787"/>
    </source>
</evidence>
<dbReference type="RefSeq" id="WP_160551385.1">
    <property type="nucleotide sequence ID" value="NZ_CP047650.1"/>
</dbReference>
<proteinExistence type="inferred from homology"/>
<dbReference type="AlphaFoldDB" id="A0A857J4S5"/>
<dbReference type="InterPro" id="IPR053714">
    <property type="entry name" value="Iso_Racemase_Enz_sf"/>
</dbReference>
<protein>
    <submittedName>
        <fullName evidence="2">Asp/Glu racemase</fullName>
    </submittedName>
</protein>
<dbReference type="InterPro" id="IPR052186">
    <property type="entry name" value="Hydantoin_racemase-like"/>
</dbReference>
<evidence type="ECO:0000313" key="2">
    <source>
        <dbReference type="EMBL" id="QHI97868.1"/>
    </source>
</evidence>
<dbReference type="Proteomes" id="UP000464787">
    <property type="component" value="Chromosome"/>
</dbReference>
<dbReference type="PANTHER" id="PTHR28047:SF5">
    <property type="entry name" value="PROTEIN DCG1"/>
    <property type="match status" value="1"/>
</dbReference>
<evidence type="ECO:0000256" key="1">
    <source>
        <dbReference type="ARBA" id="ARBA00038414"/>
    </source>
</evidence>
<dbReference type="GO" id="GO:0047661">
    <property type="term" value="F:amino-acid racemase activity"/>
    <property type="evidence" value="ECO:0007669"/>
    <property type="project" value="InterPro"/>
</dbReference>